<reference evidence="2" key="1">
    <citation type="submission" date="2006-06" db="EMBL/GenBank/DDBJ databases">
        <title>Complete sequence of chromosome of Chelativorans sp. BNC1.</title>
        <authorList>
            <consortium name="US DOE Joint Genome Institute"/>
            <person name="Copeland A."/>
            <person name="Lucas S."/>
            <person name="Lapidus A."/>
            <person name="Barry K."/>
            <person name="Detter J.C."/>
            <person name="Glavina del Rio T."/>
            <person name="Hammon N."/>
            <person name="Israni S."/>
            <person name="Dalin E."/>
            <person name="Tice H."/>
            <person name="Pitluck S."/>
            <person name="Chertkov O."/>
            <person name="Brettin T."/>
            <person name="Bruce D."/>
            <person name="Han C."/>
            <person name="Tapia R."/>
            <person name="Gilna P."/>
            <person name="Schmutz J."/>
            <person name="Larimer F."/>
            <person name="Land M."/>
            <person name="Hauser L."/>
            <person name="Kyrpides N."/>
            <person name="Mikhailova N."/>
            <person name="Richardson P."/>
        </authorList>
    </citation>
    <scope>NUCLEOTIDE SEQUENCE</scope>
    <source>
        <strain evidence="2">BNC1</strain>
    </source>
</reference>
<accession>Q11I03</accession>
<feature type="compositionally biased region" description="Low complexity" evidence="1">
    <location>
        <begin position="649"/>
        <end position="665"/>
    </location>
</feature>
<dbReference type="EMBL" id="CP000390">
    <property type="protein sequence ID" value="ABG62972.1"/>
    <property type="molecule type" value="Genomic_DNA"/>
</dbReference>
<proteinExistence type="predicted"/>
<name>Q11I03_CHESB</name>
<dbReference type="HOGENOM" id="CLU_384831_0_0_5"/>
<dbReference type="AlphaFoldDB" id="Q11I03"/>
<protein>
    <submittedName>
        <fullName evidence="2">Uncharacterized protein</fullName>
    </submittedName>
</protein>
<evidence type="ECO:0000256" key="1">
    <source>
        <dbReference type="SAM" id="MobiDB-lite"/>
    </source>
</evidence>
<feature type="region of interest" description="Disordered" evidence="1">
    <location>
        <begin position="646"/>
        <end position="681"/>
    </location>
</feature>
<evidence type="ECO:0000313" key="2">
    <source>
        <dbReference type="EMBL" id="ABG62972.1"/>
    </source>
</evidence>
<gene>
    <name evidence="2" type="ordered locus">Meso_1577</name>
</gene>
<sequence>MPLPARSLSLPCISSVGGTQPLPAPGPLRLHKSMEILPAQPAAPQGAPQTTLCRPAFPGVSGALSLESLPPTKLLDTLSTARRENRSLVPLINARIERLLKAADLSRQVPFKSRYNNSLYKIEGSEIPIVMKRMQSPKAAFLEELAYRVSEKLGVHLVPPTIARKRSILQPLLEGYTEEKKISASEKKVRGVEIPGNAKLFYYLVNQLDDNQGNRMWSGDATLMLIDHENTFSPRSSATHESAIRNIRMDEVFTDETWRRFLSIPASEWRALCHTEHLSLSDDAIAGFLSRIEHVKDLAQRQIKSGVIGLSDPSRAAARAESILREFELRANPQGSTSFLAGDALQILEAGYQNFLKGRSRIVEKLKASRDAALEPLLQEIKSLRAEAARLKPEKTRLKSELTMANRTGFWNWVRVKVQREPELEAERSYREIKSSLKHQERRIVELENRLGWIVDDYRRKEDRESDALRRSTADGMRHALLEKGVYVEEPAKENDAVERFLNSREASKIIDRSITSRFGLPDREKSIRNAVKELRGALAQQPFYLEKRRVLQQVRSGSSLNDDFLTANVSAKVTTYAQRCIERRISDIRRESIFAQLARENAEFDAKRAQRAEEGEALRIARWKADQEAFASRSTRANEAAIEVKPTPSRAAAAPISSAPSVPATGERSHKRKASISSSMIDREIEDLRASYALHGEGSITTEASDLARNWIGADQK</sequence>
<organism evidence="2">
    <name type="scientific">Chelativorans sp. (strain BNC1)</name>
    <dbReference type="NCBI Taxonomy" id="266779"/>
    <lineage>
        <taxon>Bacteria</taxon>
        <taxon>Pseudomonadati</taxon>
        <taxon>Pseudomonadota</taxon>
        <taxon>Alphaproteobacteria</taxon>
        <taxon>Hyphomicrobiales</taxon>
        <taxon>Phyllobacteriaceae</taxon>
        <taxon>Chelativorans</taxon>
    </lineage>
</organism>
<dbReference type="KEGG" id="mes:Meso_1577"/>